<dbReference type="GO" id="GO:0071793">
    <property type="term" value="P:bacillithiol biosynthetic process"/>
    <property type="evidence" value="ECO:0007669"/>
    <property type="project" value="InterPro"/>
</dbReference>
<dbReference type="Gene3D" id="3.40.50.10320">
    <property type="entry name" value="LmbE-like"/>
    <property type="match status" value="1"/>
</dbReference>
<dbReference type="InterPro" id="IPR023842">
    <property type="entry name" value="Bacillithiol_biosynth_BshB1"/>
</dbReference>
<dbReference type="InterPro" id="IPR024078">
    <property type="entry name" value="LmbE-like_dom_sf"/>
</dbReference>
<gene>
    <name evidence="2" type="primary">bshB1</name>
    <name evidence="2" type="ORF">J5Y03_03220</name>
</gene>
<dbReference type="Pfam" id="PF02585">
    <property type="entry name" value="PIG-L"/>
    <property type="match status" value="1"/>
</dbReference>
<keyword evidence="3" id="KW-1185">Reference proteome</keyword>
<dbReference type="InterPro" id="IPR003737">
    <property type="entry name" value="GlcNAc_PI_deacetylase-related"/>
</dbReference>
<sequence length="237" mass="26575">MNEKVDILAIGAHPDDVEIGMAGTIVKYSKLGYKIAICDLTEAELSSNGNTELRQLEAQKADKAMGVLKRFNLSLPDRHLFLKEEYIKQIVDVIRLTKPTAIFAPFEVDRHPDHGNCSRLVEEAVFSAGVKKFQTDLNLNAHKVDKFYHYMINGFHKPSFYIDISDSIDGKIAALNAYESQFTPGENGEMTPLTNDYVNSVVAREKLFGKEVGVSYAEGFISKRPILLQNDFIGEKK</sequence>
<dbReference type="GO" id="GO:0016811">
    <property type="term" value="F:hydrolase activity, acting on carbon-nitrogen (but not peptide) bonds, in linear amides"/>
    <property type="evidence" value="ECO:0007669"/>
    <property type="project" value="TreeGrafter"/>
</dbReference>
<dbReference type="Proteomes" id="UP000682134">
    <property type="component" value="Unassembled WGS sequence"/>
</dbReference>
<dbReference type="GO" id="GO:0019213">
    <property type="term" value="F:deacetylase activity"/>
    <property type="evidence" value="ECO:0007669"/>
    <property type="project" value="InterPro"/>
</dbReference>
<evidence type="ECO:0000256" key="1">
    <source>
        <dbReference type="ARBA" id="ARBA00001947"/>
    </source>
</evidence>
<evidence type="ECO:0000313" key="3">
    <source>
        <dbReference type="Proteomes" id="UP000682134"/>
    </source>
</evidence>
<dbReference type="RefSeq" id="WP_209402474.1">
    <property type="nucleotide sequence ID" value="NZ_JAGIYQ010000002.1"/>
</dbReference>
<dbReference type="PANTHER" id="PTHR12993:SF30">
    <property type="entry name" value="N-ACETYL-ALPHA-D-GLUCOSAMINYL L-MALATE DEACETYLASE 1"/>
    <property type="match status" value="1"/>
</dbReference>
<dbReference type="AlphaFoldDB" id="A0A940NNS6"/>
<reference evidence="2" key="1">
    <citation type="submission" date="2021-04" db="EMBL/GenBank/DDBJ databases">
        <title>Genome seq and assembly of Bacillus sp.</title>
        <authorList>
            <person name="Chhetri G."/>
        </authorList>
    </citation>
    <scope>NUCLEOTIDE SEQUENCE</scope>
    <source>
        <strain evidence="2">RG28</strain>
    </source>
</reference>
<dbReference type="EMBL" id="JAGIYQ010000002">
    <property type="protein sequence ID" value="MBP0724192.1"/>
    <property type="molecule type" value="Genomic_DNA"/>
</dbReference>
<dbReference type="PANTHER" id="PTHR12993">
    <property type="entry name" value="N-ACETYLGLUCOSAMINYL-PHOSPHATIDYLINOSITOL DE-N-ACETYLASE-RELATED"/>
    <property type="match status" value="1"/>
</dbReference>
<dbReference type="SUPFAM" id="SSF102588">
    <property type="entry name" value="LmbE-like"/>
    <property type="match status" value="1"/>
</dbReference>
<dbReference type="NCBIfam" id="TIGR04001">
    <property type="entry name" value="thiol_BshB1"/>
    <property type="match status" value="1"/>
</dbReference>
<name>A0A940NNS6_9BACI</name>
<protein>
    <submittedName>
        <fullName evidence="2">Bacillithiol biosynthesis deacetylase BshB1</fullName>
    </submittedName>
</protein>
<comment type="cofactor">
    <cofactor evidence="1">
        <name>Zn(2+)</name>
        <dbReference type="ChEBI" id="CHEBI:29105"/>
    </cofactor>
</comment>
<organism evidence="2 3">
    <name type="scientific">Gottfriedia endophytica</name>
    <dbReference type="NCBI Taxonomy" id="2820819"/>
    <lineage>
        <taxon>Bacteria</taxon>
        <taxon>Bacillati</taxon>
        <taxon>Bacillota</taxon>
        <taxon>Bacilli</taxon>
        <taxon>Bacillales</taxon>
        <taxon>Bacillaceae</taxon>
        <taxon>Gottfriedia</taxon>
    </lineage>
</organism>
<accession>A0A940NNS6</accession>
<evidence type="ECO:0000313" key="2">
    <source>
        <dbReference type="EMBL" id="MBP0724192.1"/>
    </source>
</evidence>
<comment type="caution">
    <text evidence="2">The sequence shown here is derived from an EMBL/GenBank/DDBJ whole genome shotgun (WGS) entry which is preliminary data.</text>
</comment>
<proteinExistence type="predicted"/>